<feature type="transmembrane region" description="Helical" evidence="5">
    <location>
        <begin position="114"/>
        <end position="132"/>
    </location>
</feature>
<dbReference type="InterPro" id="IPR036259">
    <property type="entry name" value="MFS_trans_sf"/>
</dbReference>
<dbReference type="Gene3D" id="1.20.1250.20">
    <property type="entry name" value="MFS general substrate transporter like domains"/>
    <property type="match status" value="2"/>
</dbReference>
<dbReference type="PANTHER" id="PTHR23531">
    <property type="entry name" value="QUINOLENE RESISTANCE PROTEIN NORA"/>
    <property type="match status" value="1"/>
</dbReference>
<evidence type="ECO:0000256" key="2">
    <source>
        <dbReference type="ARBA" id="ARBA00022692"/>
    </source>
</evidence>
<feature type="domain" description="Major facilitator superfamily (MFS) profile" evidence="6">
    <location>
        <begin position="15"/>
        <end position="398"/>
    </location>
</feature>
<dbReference type="PANTHER" id="PTHR23531:SF1">
    <property type="entry name" value="QUINOLENE RESISTANCE PROTEIN NORA"/>
    <property type="match status" value="1"/>
</dbReference>
<gene>
    <name evidence="7" type="ORF">NP048_05950</name>
</gene>
<protein>
    <submittedName>
        <fullName evidence="7">MFS transporter</fullName>
    </submittedName>
</protein>
<dbReference type="EMBL" id="CP101987">
    <property type="protein sequence ID" value="UUI72984.1"/>
    <property type="molecule type" value="Genomic_DNA"/>
</dbReference>
<feature type="transmembrane region" description="Helical" evidence="5">
    <location>
        <begin position="144"/>
        <end position="165"/>
    </location>
</feature>
<accession>A0ABY5KTD9</accession>
<evidence type="ECO:0000259" key="6">
    <source>
        <dbReference type="PROSITE" id="PS50850"/>
    </source>
</evidence>
<keyword evidence="3 5" id="KW-1133">Transmembrane helix</keyword>
<feature type="transmembrane region" description="Helical" evidence="5">
    <location>
        <begin position="242"/>
        <end position="261"/>
    </location>
</feature>
<feature type="transmembrane region" description="Helical" evidence="5">
    <location>
        <begin position="375"/>
        <end position="393"/>
    </location>
</feature>
<dbReference type="InterPro" id="IPR020846">
    <property type="entry name" value="MFS_dom"/>
</dbReference>
<dbReference type="SUPFAM" id="SSF103473">
    <property type="entry name" value="MFS general substrate transporter"/>
    <property type="match status" value="1"/>
</dbReference>
<keyword evidence="4 5" id="KW-0472">Membrane</keyword>
<comment type="subcellular location">
    <subcellularLocation>
        <location evidence="1">Cell membrane</location>
        <topology evidence="1">Multi-pass membrane protein</topology>
    </subcellularLocation>
</comment>
<proteinExistence type="predicted"/>
<feature type="transmembrane region" description="Helical" evidence="5">
    <location>
        <begin position="171"/>
        <end position="190"/>
    </location>
</feature>
<name>A0ABY5KTD9_9CELL</name>
<feature type="transmembrane region" description="Helical" evidence="5">
    <location>
        <begin position="341"/>
        <end position="363"/>
    </location>
</feature>
<reference evidence="7 8" key="1">
    <citation type="submission" date="2022-07" db="EMBL/GenBank/DDBJ databases">
        <title>Novel species in genus cellulomonas.</title>
        <authorList>
            <person name="Ye L."/>
        </authorList>
    </citation>
    <scope>NUCLEOTIDE SEQUENCE [LARGE SCALE GENOMIC DNA]</scope>
    <source>
        <strain evidence="8">zg-B89</strain>
    </source>
</reference>
<dbReference type="InterPro" id="IPR052714">
    <property type="entry name" value="MFS_Exporter"/>
</dbReference>
<evidence type="ECO:0000256" key="4">
    <source>
        <dbReference type="ARBA" id="ARBA00023136"/>
    </source>
</evidence>
<feature type="transmembrane region" description="Helical" evidence="5">
    <location>
        <begin position="47"/>
        <end position="73"/>
    </location>
</feature>
<keyword evidence="2 5" id="KW-0812">Transmembrane</keyword>
<organism evidence="7 8">
    <name type="scientific">Cellulomonas xiejunii</name>
    <dbReference type="NCBI Taxonomy" id="2968083"/>
    <lineage>
        <taxon>Bacteria</taxon>
        <taxon>Bacillati</taxon>
        <taxon>Actinomycetota</taxon>
        <taxon>Actinomycetes</taxon>
        <taxon>Micrococcales</taxon>
        <taxon>Cellulomonadaceae</taxon>
        <taxon>Cellulomonas</taxon>
    </lineage>
</organism>
<evidence type="ECO:0000256" key="3">
    <source>
        <dbReference type="ARBA" id="ARBA00022989"/>
    </source>
</evidence>
<feature type="transmembrane region" description="Helical" evidence="5">
    <location>
        <begin position="85"/>
        <end position="102"/>
    </location>
</feature>
<feature type="transmembrane region" description="Helical" evidence="5">
    <location>
        <begin position="273"/>
        <end position="296"/>
    </location>
</feature>
<dbReference type="Proteomes" id="UP001316384">
    <property type="component" value="Chromosome"/>
</dbReference>
<dbReference type="RefSeq" id="WP_227577296.1">
    <property type="nucleotide sequence ID" value="NZ_CP101987.1"/>
</dbReference>
<dbReference type="Pfam" id="PF07690">
    <property type="entry name" value="MFS_1"/>
    <property type="match status" value="1"/>
</dbReference>
<evidence type="ECO:0000313" key="7">
    <source>
        <dbReference type="EMBL" id="UUI72984.1"/>
    </source>
</evidence>
<evidence type="ECO:0000313" key="8">
    <source>
        <dbReference type="Proteomes" id="UP001316384"/>
    </source>
</evidence>
<feature type="transmembrane region" description="Helical" evidence="5">
    <location>
        <begin position="20"/>
        <end position="41"/>
    </location>
</feature>
<feature type="transmembrane region" description="Helical" evidence="5">
    <location>
        <begin position="302"/>
        <end position="320"/>
    </location>
</feature>
<evidence type="ECO:0000256" key="1">
    <source>
        <dbReference type="ARBA" id="ARBA00004651"/>
    </source>
</evidence>
<keyword evidence="8" id="KW-1185">Reference proteome</keyword>
<sequence length="408" mass="41531">MSDGPAGGGAARVTIWSRGFVHVLVINLGVSVAQLMVNTLVPKLAVVLGASAVVVGVVSGMFAVTALGVRPLVGPATARIRLNHLLAGTTGVMLLAFVTYAVADSIPVMMAGRLLQGAGMGFLAPVMLALASENLPERRMASGIGVFSLGQAAATAIGPAIGLALQPVIGYRGTFLVGAAVLGVALLMALRVPTHAPVGPAGRGFSWRSFVAVEAVVPAVVLFFLAGAYSGVNAFVVLYGEALGVTDIGLFFTAYAVFVLVSRPVAGRIADRYGLGTVIVPGMLVFAASFVLLARARTLTDFLVAGAVSAFGYGVCQPSVQTMALMSVDRTRRAVAGNTSYIGVDLGYLVMPVAAGSVVSAVGARGADLATSYSVMYLALVVPVVLGMLVYVVHGRRAARARGADPDG</sequence>
<feature type="transmembrane region" description="Helical" evidence="5">
    <location>
        <begin position="210"/>
        <end position="230"/>
    </location>
</feature>
<dbReference type="PROSITE" id="PS50850">
    <property type="entry name" value="MFS"/>
    <property type="match status" value="1"/>
</dbReference>
<evidence type="ECO:0000256" key="5">
    <source>
        <dbReference type="SAM" id="Phobius"/>
    </source>
</evidence>
<dbReference type="InterPro" id="IPR011701">
    <property type="entry name" value="MFS"/>
</dbReference>